<feature type="transmembrane region" description="Helical" evidence="13">
    <location>
        <begin position="2067"/>
        <end position="2086"/>
    </location>
</feature>
<comment type="domain">
    <text evidence="13">The receptor contains a calcium channel in its C-terminal extremity. Its large N-terminal cytoplasmic region has the ligand-binding site in the N-terminus and modulatory sites in the middle portion immediately upstream of the channel region.</text>
</comment>
<dbReference type="InterPro" id="IPR000493">
    <property type="entry name" value="InsP3_rcpt"/>
</dbReference>
<evidence type="ECO:0000256" key="9">
    <source>
        <dbReference type="ARBA" id="ARBA00023136"/>
    </source>
</evidence>
<comment type="similarity">
    <text evidence="2 13">Belongs to the InsP3 receptor family.</text>
</comment>
<dbReference type="CDD" id="cd23280">
    <property type="entry name" value="beta-trefoil_MIR_itr-1-like"/>
    <property type="match status" value="1"/>
</dbReference>
<feature type="domain" description="MIR" evidence="14">
    <location>
        <begin position="113"/>
        <end position="167"/>
    </location>
</feature>
<dbReference type="InterPro" id="IPR014821">
    <property type="entry name" value="Ins145_P3_rcpt"/>
</dbReference>
<keyword evidence="5" id="KW-0677">Repeat</keyword>
<dbReference type="Pfam" id="PF01365">
    <property type="entry name" value="RYDR_ITPR"/>
    <property type="match status" value="2"/>
</dbReference>
<keyword evidence="7 13" id="KW-1133">Transmembrane helix</keyword>
<evidence type="ECO:0000256" key="12">
    <source>
        <dbReference type="ARBA" id="ARBA00023303"/>
    </source>
</evidence>
<dbReference type="InterPro" id="IPR015925">
    <property type="entry name" value="Ryanodine_IP3_receptor"/>
</dbReference>
<evidence type="ECO:0000313" key="16">
    <source>
        <dbReference type="Proteomes" id="UP000828390"/>
    </source>
</evidence>
<proteinExistence type="inferred from homology"/>
<reference evidence="15" key="1">
    <citation type="journal article" date="2019" name="bioRxiv">
        <title>The Genome of the Zebra Mussel, Dreissena polymorpha: A Resource for Invasive Species Research.</title>
        <authorList>
            <person name="McCartney M.A."/>
            <person name="Auch B."/>
            <person name="Kono T."/>
            <person name="Mallez S."/>
            <person name="Zhang Y."/>
            <person name="Obille A."/>
            <person name="Becker A."/>
            <person name="Abrahante J.E."/>
            <person name="Garbe J."/>
            <person name="Badalamenti J.P."/>
            <person name="Herman A."/>
            <person name="Mangelson H."/>
            <person name="Liachko I."/>
            <person name="Sullivan S."/>
            <person name="Sone E.D."/>
            <person name="Koren S."/>
            <person name="Silverstein K.A.T."/>
            <person name="Beckman K.B."/>
            <person name="Gohl D.M."/>
        </authorList>
    </citation>
    <scope>NUCLEOTIDE SEQUENCE</scope>
    <source>
        <strain evidence="15">Duluth1</strain>
        <tissue evidence="15">Whole animal</tissue>
    </source>
</reference>
<dbReference type="Pfam" id="PF00520">
    <property type="entry name" value="Ion_trans"/>
    <property type="match status" value="1"/>
</dbReference>
<evidence type="ECO:0000256" key="10">
    <source>
        <dbReference type="ARBA" id="ARBA00023170"/>
    </source>
</evidence>
<organism evidence="15 16">
    <name type="scientific">Dreissena polymorpha</name>
    <name type="common">Zebra mussel</name>
    <name type="synonym">Mytilus polymorpha</name>
    <dbReference type="NCBI Taxonomy" id="45954"/>
    <lineage>
        <taxon>Eukaryota</taxon>
        <taxon>Metazoa</taxon>
        <taxon>Spiralia</taxon>
        <taxon>Lophotrochozoa</taxon>
        <taxon>Mollusca</taxon>
        <taxon>Bivalvia</taxon>
        <taxon>Autobranchia</taxon>
        <taxon>Heteroconchia</taxon>
        <taxon>Euheterodonta</taxon>
        <taxon>Imparidentia</taxon>
        <taxon>Neoheterodontei</taxon>
        <taxon>Myida</taxon>
        <taxon>Dreissenoidea</taxon>
        <taxon>Dreissenidae</taxon>
        <taxon>Dreissena</taxon>
    </lineage>
</organism>
<dbReference type="EMBL" id="JAIWYP010000006">
    <property type="protein sequence ID" value="KAH3809606.1"/>
    <property type="molecule type" value="Genomic_DNA"/>
</dbReference>
<dbReference type="InterPro" id="IPR035910">
    <property type="entry name" value="RyR/IP3R_RIH_dom_sf"/>
</dbReference>
<keyword evidence="13" id="KW-0106">Calcium</keyword>
<evidence type="ECO:0000259" key="14">
    <source>
        <dbReference type="PROSITE" id="PS50919"/>
    </source>
</evidence>
<dbReference type="Pfam" id="PF08454">
    <property type="entry name" value="RIH_assoc"/>
    <property type="match status" value="1"/>
</dbReference>
<dbReference type="InterPro" id="IPR036300">
    <property type="entry name" value="MIR_dom_sf"/>
</dbReference>
<reference evidence="15" key="2">
    <citation type="submission" date="2020-11" db="EMBL/GenBank/DDBJ databases">
        <authorList>
            <person name="McCartney M.A."/>
            <person name="Auch B."/>
            <person name="Kono T."/>
            <person name="Mallez S."/>
            <person name="Becker A."/>
            <person name="Gohl D.M."/>
            <person name="Silverstein K.A.T."/>
            <person name="Koren S."/>
            <person name="Bechman K.B."/>
            <person name="Herman A."/>
            <person name="Abrahante J.E."/>
            <person name="Garbe J."/>
        </authorList>
    </citation>
    <scope>NUCLEOTIDE SEQUENCE</scope>
    <source>
        <strain evidence="15">Duluth1</strain>
        <tissue evidence="15">Whole animal</tissue>
    </source>
</reference>
<dbReference type="Gene3D" id="1.10.287.70">
    <property type="match status" value="1"/>
</dbReference>
<comment type="subcellular location">
    <subcellularLocation>
        <location evidence="1 13">Endoplasmic reticulum membrane</location>
        <topology evidence="1 13">Multi-pass membrane protein</topology>
    </subcellularLocation>
</comment>
<dbReference type="Gene3D" id="1.25.10.30">
    <property type="entry name" value="IP3 receptor type 1 binding core, RIH domain"/>
    <property type="match status" value="1"/>
</dbReference>
<evidence type="ECO:0000256" key="8">
    <source>
        <dbReference type="ARBA" id="ARBA00023065"/>
    </source>
</evidence>
<dbReference type="PROSITE" id="PS50919">
    <property type="entry name" value="MIR"/>
    <property type="match status" value="1"/>
</dbReference>
<dbReference type="InterPro" id="IPR000699">
    <property type="entry name" value="RIH_dom"/>
</dbReference>
<dbReference type="PRINTS" id="PR00779">
    <property type="entry name" value="INSP3RECEPTR"/>
</dbReference>
<keyword evidence="6 13" id="KW-0256">Endoplasmic reticulum</keyword>
<feature type="transmembrane region" description="Helical" evidence="13">
    <location>
        <begin position="2169"/>
        <end position="2196"/>
    </location>
</feature>
<keyword evidence="8 13" id="KW-0406">Ion transport</keyword>
<feature type="non-terminal residue" evidence="15">
    <location>
        <position position="2389"/>
    </location>
</feature>
<evidence type="ECO:0000256" key="4">
    <source>
        <dbReference type="ARBA" id="ARBA00022692"/>
    </source>
</evidence>
<keyword evidence="4 13" id="KW-0812">Transmembrane</keyword>
<dbReference type="Pfam" id="PF08709">
    <property type="entry name" value="Ins145_P3_rec"/>
    <property type="match status" value="1"/>
</dbReference>
<dbReference type="GO" id="GO:0051209">
    <property type="term" value="P:release of sequestered calcium ion into cytosol"/>
    <property type="evidence" value="ECO:0007669"/>
    <property type="project" value="UniProtKB-UniRule"/>
</dbReference>
<evidence type="ECO:0000313" key="15">
    <source>
        <dbReference type="EMBL" id="KAH3809606.1"/>
    </source>
</evidence>
<gene>
    <name evidence="15" type="ORF">DPMN_137980</name>
</gene>
<dbReference type="GO" id="GO:0070679">
    <property type="term" value="F:inositol 1,4,5 trisphosphate binding"/>
    <property type="evidence" value="ECO:0007669"/>
    <property type="project" value="UniProtKB-UniRule"/>
</dbReference>
<evidence type="ECO:0000256" key="5">
    <source>
        <dbReference type="ARBA" id="ARBA00022737"/>
    </source>
</evidence>
<keyword evidence="3 13" id="KW-0813">Transport</keyword>
<keyword evidence="11 13" id="KW-1071">Ligand-gated ion channel</keyword>
<dbReference type="InterPro" id="IPR013662">
    <property type="entry name" value="RIH_assoc-dom"/>
</dbReference>
<evidence type="ECO:0000256" key="6">
    <source>
        <dbReference type="ARBA" id="ARBA00022824"/>
    </source>
</evidence>
<feature type="transmembrane region" description="Helical" evidence="13">
    <location>
        <begin position="2106"/>
        <end position="2128"/>
    </location>
</feature>
<keyword evidence="13" id="KW-0109">Calcium transport</keyword>
<dbReference type="Gene3D" id="2.80.10.50">
    <property type="match status" value="2"/>
</dbReference>
<evidence type="ECO:0000256" key="3">
    <source>
        <dbReference type="ARBA" id="ARBA00022448"/>
    </source>
</evidence>
<keyword evidence="13" id="KW-0107">Calcium channel</keyword>
<sequence>MADDTLCIGDVVCLYSVESKGFVLAAHHSSAHNVISVGSNQNKDKPDINDQNSFAFEILAPNRYKWNKKYQKLLSEIKHDPDNTTLQSLLQNYQKSAEPENLENKRHQQRHQGKKIVYGNIIQLKHRFTRKWLHVNSILSSLQESKTLAVELHDYNDKTAQFKVKPRFKVKVDGDEVRAGDQIVFESVKHPREFLHVSPQFVDTMSLGKKQRHELNLSSECSGFHVLRKYQPSMEDGSHIKVGDIVRFCHMEMEAYMVAEGLFDDFLTEDVHLRVRPVSHSNHKPLSPSSSAITFWQIELLTGGTKGGVLKWQQHCRLLHMCTRMYLCVQQEGQVTLTADHFDSKTLFRFHPVGRAGEDIPEGGKCRLEHVATGRWLHACQDAYQRKQEQTGDSKSMDSLKWSNAQLKRVSAIEEERIEDTFTVQCVDHALIDSLNVVAGIIPIIQKVVADRKDGQVVNKETTGNVICALNELAAFMVVDGEPAKTRQKLLRNLNIIQLIIRLLKCPLNGQDHSEMLQIFQAAYELLYCFLLGGSQKNRLFLARYIDFFMGQFDIREKKTGINAVRVVIEIIRDKKEIVDRITHDHIDRFVDLLKREKNCRYLELLGVLCVCNDTPIADNQHYITEVWLLKEMNCVFLTDLGQYIDKDEGKMYISSNNGKDYILLSEFVKRNEDAMEYLFFINQLKLFGQLCHGQNSFSIQVLTKQMHYFTWKQAFSCVQNVELPDKLRVLYCELIITIFVDIPDNRSGGDIVKNIFVAVDGDMDQLGKMPSFLNQSSSNLVALNKWATSFLSQQEEMTASLVDNNMLISRIFRIMNYLVAFGFYDNPDEKQRLLSNVMRLMDGRNDKPKPTNEGLLARCNDGQEILKAFRESGRFEPSTETNAIIEAKYQAMNVLDLIFDSTLSKRREAFVDIFMRIPNVNPSPHFQAKPGMLPELVPMIKDHYILEESSTRVALQQLANIFDKTSNLKDFQIVEILMDLSEYKYGHMISKSMHLLNRYFSAHHSLFGSALHTRVLINKDSVKLHRFLEGKLPELHRLSTSKLGEMEITQLTSILDELIKNSHLKGDKEEPHGINQNIMFSNGVIDECLQIVEQPCEANLEQEQNKSLRKAFKKTFTVLQQLARGHRGIQEYLFDRLDRLLSIAKLPQEMGQTLIEVFIGNARNCKAIEPRHIEKIIKLFMTNKSSANLDLLSVIVKPEVSDVPLKRNQDAFMTYFRKFRAEFASIIELDDSARDAVLTSDNVTSVTSLISLVDLLAICAQGGNSFTTSVCKPIFTILQLLKILNNNSIVDYRKRPFLRFLVWVYVYKPSGQVESGTRTVLDDSTIWSYMENIRGTLKTITDYVKSNPDSVPQLLRRISLSQRDISEDIKGSVRYLFDAVIPFIQIYCQCRLPSGKLSDSTQTTTITNLAKDFQEFIKMMSTHCSSQHQIHDLVTCTRVLISRSDFSTDDVKLFEGKYGQGKVVVSATSDALQSYEGEFKDEEAINRQLKAFARNVKSAYEWETSLSSQNEFSSESTYGKTVRDAELPKGPGFQAHMHCFIDEAAHSLHGQYNMSEKLVKQLIHSTKRSNLSAKDQRDQTEVDIKCLQLLRGIILKEIDELPVDFEKCPRLHKHQLTVIKEIQSVLNKFGLICEVVRLVSSANDLVFREALALLETMLFNGNEEVQTSLIEYFSERKDDTFFLVFQRRISMSSGAIKYSFAQRCLAQNLERTMTVPVEIPESDGISSTFSNNVSRNNKVAPTFIPTQENQRKEESKLSFTTDTIPQDIMDDGCFAMVLNVLRLMCSNQNSRLQDLLREQPESSTSINLVAETSGVVGFLYENISTDSIHLLTRVFETLADLSSCNRGNLKVVFESHVCANANHILQVGMYGECTHREIFLLKQSIGMLLRCLTEENRHGIKEHENESVEVMQCLDVGDLIKTMTEAWKAFNTPADESLVPLVQSVGFLFYHLIARKMERHNDSTVLEDIKDEEVKKALEYYESHSMSIEIVKNDVVQKIYFRVKDKSVLRKEVKDKFKNEIDRSSQTSKIQGLVEWSNDIANDIINRRRISINPFGRLLIKLWTPLNYLVMLFTLAIAVVIMVTWKGDANQPRINAGYRWQGGEIAIYALGGVHNFLSLAILLSYIVSNRPRLPYTGKVFRLFRNDETLEDRQYRSRLEVKIYDWKTIYYVIFLGCSVAGTVTDGYLFAVHFLHIVEMNAHLKRILKSITTNAKSLLLVALLGLAIFYIYALILYAFYRDWKWSADNGRHCTTIYECFVSILHHGLVESPYAQFEGNMTDNFKEAIGVMFFDVSFFIIITLLGFYIILGIIVDTFIQLRNSRGRIEDDLKTVCFICGRKCTDFGLHEKDFTKHIKIEHNLWAYILFFIHLDETNRQEYSPLERYVFMK</sequence>
<comment type="subunit">
    <text evidence="13">Homotetramer.</text>
</comment>
<evidence type="ECO:0000256" key="7">
    <source>
        <dbReference type="ARBA" id="ARBA00022989"/>
    </source>
</evidence>
<name>A0A9D4G694_DREPO</name>
<feature type="transmembrane region" description="Helical" evidence="13">
    <location>
        <begin position="2294"/>
        <end position="2317"/>
    </location>
</feature>
<feature type="transmembrane region" description="Helical" evidence="13">
    <location>
        <begin position="2217"/>
        <end position="2239"/>
    </location>
</feature>
<protein>
    <recommendedName>
        <fullName evidence="13">Inositol 1,4,5-trisphosphate receptor</fullName>
    </recommendedName>
</protein>
<comment type="function">
    <text evidence="13">Receptor for inositol 1,4,5-trisphosphate, a second messenger that mediates the release of intracellular calcium.</text>
</comment>
<evidence type="ECO:0000256" key="1">
    <source>
        <dbReference type="ARBA" id="ARBA00004477"/>
    </source>
</evidence>
<evidence type="ECO:0000256" key="11">
    <source>
        <dbReference type="ARBA" id="ARBA00023286"/>
    </source>
</evidence>
<keyword evidence="9 13" id="KW-0472">Membrane</keyword>
<dbReference type="PANTHER" id="PTHR13715">
    <property type="entry name" value="RYANODINE RECEPTOR AND IP3 RECEPTOR"/>
    <property type="match status" value="1"/>
</dbReference>
<comment type="caution">
    <text evidence="15">The sequence shown here is derived from an EMBL/GenBank/DDBJ whole genome shotgun (WGS) entry which is preliminary data.</text>
</comment>
<evidence type="ECO:0000256" key="2">
    <source>
        <dbReference type="ARBA" id="ARBA00009453"/>
    </source>
</evidence>
<dbReference type="InterPro" id="IPR016093">
    <property type="entry name" value="MIR_motif"/>
</dbReference>
<dbReference type="Pfam" id="PF02815">
    <property type="entry name" value="MIR"/>
    <property type="match status" value="1"/>
</dbReference>
<dbReference type="PANTHER" id="PTHR13715:SF99">
    <property type="entry name" value="INOSITOL 1,4,5-TRISPHOSPHATE RECEPTOR-LIKE PROTEIN A"/>
    <property type="match status" value="1"/>
</dbReference>
<accession>A0A9D4G694</accession>
<keyword evidence="16" id="KW-1185">Reference proteome</keyword>
<dbReference type="Proteomes" id="UP000828390">
    <property type="component" value="Unassembled WGS sequence"/>
</dbReference>
<dbReference type="SUPFAM" id="SSF82109">
    <property type="entry name" value="MIR domain"/>
    <property type="match status" value="1"/>
</dbReference>
<dbReference type="SUPFAM" id="SSF100909">
    <property type="entry name" value="IP3 receptor type 1 binding core, domain 2"/>
    <property type="match status" value="2"/>
</dbReference>
<dbReference type="GO" id="GO:0005220">
    <property type="term" value="F:inositol 1,4,5-trisphosphate-gated calcium channel activity"/>
    <property type="evidence" value="ECO:0007669"/>
    <property type="project" value="UniProtKB-UniRule"/>
</dbReference>
<keyword evidence="12 13" id="KW-0407">Ion channel</keyword>
<dbReference type="GO" id="GO:0005789">
    <property type="term" value="C:endoplasmic reticulum membrane"/>
    <property type="evidence" value="ECO:0007669"/>
    <property type="project" value="UniProtKB-SubCell"/>
</dbReference>
<evidence type="ECO:0000256" key="13">
    <source>
        <dbReference type="RuleBase" id="RU368044"/>
    </source>
</evidence>
<dbReference type="InterPro" id="IPR005821">
    <property type="entry name" value="Ion_trans_dom"/>
</dbReference>
<keyword evidence="10 13" id="KW-0675">Receptor</keyword>